<reference evidence="2 3" key="1">
    <citation type="submission" date="2023-07" db="EMBL/GenBank/DDBJ databases">
        <title>Sorghum-associated microbial communities from plants grown in Nebraska, USA.</title>
        <authorList>
            <person name="Schachtman D."/>
        </authorList>
    </citation>
    <scope>NUCLEOTIDE SEQUENCE [LARGE SCALE GENOMIC DNA]</scope>
    <source>
        <strain evidence="2 3">BE57</strain>
    </source>
</reference>
<comment type="caution">
    <text evidence="2">The sequence shown here is derived from an EMBL/GenBank/DDBJ whole genome shotgun (WGS) entry which is preliminary data.</text>
</comment>
<dbReference type="Pfam" id="PF20420">
    <property type="entry name" value="DUF6702"/>
    <property type="match status" value="1"/>
</dbReference>
<evidence type="ECO:0000313" key="3">
    <source>
        <dbReference type="Proteomes" id="UP001264980"/>
    </source>
</evidence>
<evidence type="ECO:0000313" key="2">
    <source>
        <dbReference type="EMBL" id="MDR6803062.1"/>
    </source>
</evidence>
<proteinExistence type="predicted"/>
<accession>A0ABU1QPL5</accession>
<sequence length="210" mass="24481">MESCILKGRKGRMEEGEERKVVVRRSGRSFRFPDFLTFSFSLSSFLPFLPLFPFLLSSLLLLTSFKPKHDYHVSVTQMQYNASSRSFEVSIRIFTDDLEKALSQSHSKQRFVIKDNDQNDRFVEEYIRKSFVLTDSQKKNTPIKYVGKEQEADATWVYLEIPFQGALNGCKLLNVTLMEVFDDQVNMTNVKFQSEKKTFLFKKGQTSHLL</sequence>
<organism evidence="2 3">
    <name type="scientific">Dyadobacter fermentans</name>
    <dbReference type="NCBI Taxonomy" id="94254"/>
    <lineage>
        <taxon>Bacteria</taxon>
        <taxon>Pseudomonadati</taxon>
        <taxon>Bacteroidota</taxon>
        <taxon>Cytophagia</taxon>
        <taxon>Cytophagales</taxon>
        <taxon>Spirosomataceae</taxon>
        <taxon>Dyadobacter</taxon>
    </lineage>
</organism>
<gene>
    <name evidence="2" type="ORF">J2W84_000099</name>
</gene>
<keyword evidence="1" id="KW-1133">Transmembrane helix</keyword>
<protein>
    <submittedName>
        <fullName evidence="2">Uncharacterized protein</fullName>
    </submittedName>
</protein>
<feature type="transmembrane region" description="Helical" evidence="1">
    <location>
        <begin position="35"/>
        <end position="62"/>
    </location>
</feature>
<name>A0ABU1QPL5_9BACT</name>
<keyword evidence="1" id="KW-0472">Membrane</keyword>
<dbReference type="EMBL" id="JAVDTI010000001">
    <property type="protein sequence ID" value="MDR6803062.1"/>
    <property type="molecule type" value="Genomic_DNA"/>
</dbReference>
<dbReference type="InterPro" id="IPR046525">
    <property type="entry name" value="DUF6702"/>
</dbReference>
<evidence type="ECO:0000256" key="1">
    <source>
        <dbReference type="SAM" id="Phobius"/>
    </source>
</evidence>
<dbReference type="RefSeq" id="WP_309980584.1">
    <property type="nucleotide sequence ID" value="NZ_JAVDTI010000001.1"/>
</dbReference>
<keyword evidence="3" id="KW-1185">Reference proteome</keyword>
<keyword evidence="1" id="KW-0812">Transmembrane</keyword>
<dbReference type="Proteomes" id="UP001264980">
    <property type="component" value="Unassembled WGS sequence"/>
</dbReference>